<dbReference type="Pfam" id="PF14281">
    <property type="entry name" value="PDDEXK_4"/>
    <property type="match status" value="1"/>
</dbReference>
<dbReference type="RefSeq" id="WP_115270217.1">
    <property type="nucleotide sequence ID" value="NZ_CASFEE010000006.1"/>
</dbReference>
<evidence type="ECO:0000313" key="2">
    <source>
        <dbReference type="Proteomes" id="UP000255328"/>
    </source>
</evidence>
<dbReference type="InterPro" id="IPR029470">
    <property type="entry name" value="PDDEXK_4"/>
</dbReference>
<dbReference type="OrthoDB" id="6346224at2"/>
<sequence>MWNYRIFFENLNLINKKYKLLNSNQEDFNIFSILRNEYDEVNLHSRFLVELLKNKNYGKKILELFLEKLGVEGIKVKKYQVFSEYSVKQNGRIDILFKLYSDEKRKIIIIENKIYAGDQYEQLKRYYDSMRLEGYQDDEIELVYLTLYGEEPSEYSIKGLSKEKIDEIKIISYKDDIINWIENSIKETAEVPIIRETLVQYRSLLLKLTGKEERNLSEELKEMILSNKEYLDILYKLPDVLDNIKVELQLKFWEKLEERLNNSLEKKGKNLLK</sequence>
<evidence type="ECO:0000313" key="1">
    <source>
        <dbReference type="EMBL" id="STO31688.1"/>
    </source>
</evidence>
<dbReference type="EMBL" id="UGGU01000003">
    <property type="protein sequence ID" value="STO31688.1"/>
    <property type="molecule type" value="Genomic_DNA"/>
</dbReference>
<organism evidence="1 2">
    <name type="scientific">Fusobacterium necrogenes</name>
    <dbReference type="NCBI Taxonomy" id="858"/>
    <lineage>
        <taxon>Bacteria</taxon>
        <taxon>Fusobacteriati</taxon>
        <taxon>Fusobacteriota</taxon>
        <taxon>Fusobacteriia</taxon>
        <taxon>Fusobacteriales</taxon>
        <taxon>Fusobacteriaceae</taxon>
        <taxon>Fusobacterium</taxon>
    </lineage>
</organism>
<proteinExistence type="predicted"/>
<gene>
    <name evidence="1" type="ORF">NCTC10723_01145</name>
</gene>
<reference evidence="1 2" key="1">
    <citation type="submission" date="2018-06" db="EMBL/GenBank/DDBJ databases">
        <authorList>
            <consortium name="Pathogen Informatics"/>
            <person name="Doyle S."/>
        </authorList>
    </citation>
    <scope>NUCLEOTIDE SEQUENCE [LARGE SCALE GENOMIC DNA]</scope>
    <source>
        <strain evidence="1 2">NCTC10723</strain>
    </source>
</reference>
<keyword evidence="2" id="KW-1185">Reference proteome</keyword>
<dbReference type="AlphaFoldDB" id="A0A377GXL1"/>
<accession>A0A377GXL1</accession>
<protein>
    <recommendedName>
        <fullName evidence="3">PD-(D/E)XK nuclease superfamily</fullName>
    </recommendedName>
</protein>
<name>A0A377GXL1_9FUSO</name>
<evidence type="ECO:0008006" key="3">
    <source>
        <dbReference type="Google" id="ProtNLM"/>
    </source>
</evidence>
<dbReference type="Proteomes" id="UP000255328">
    <property type="component" value="Unassembled WGS sequence"/>
</dbReference>